<dbReference type="Proteomes" id="UP001055439">
    <property type="component" value="Chromosome 8"/>
</dbReference>
<reference evidence="2" key="1">
    <citation type="submission" date="2022-05" db="EMBL/GenBank/DDBJ databases">
        <title>The Musa troglodytarum L. genome provides insights into the mechanism of non-climacteric behaviour and enrichment of carotenoids.</title>
        <authorList>
            <person name="Wang J."/>
        </authorList>
    </citation>
    <scope>NUCLEOTIDE SEQUENCE</scope>
    <source>
        <tissue evidence="2">Leaf</tissue>
    </source>
</reference>
<dbReference type="OrthoDB" id="5801062at2759"/>
<organism evidence="2 3">
    <name type="scientific">Musa troglodytarum</name>
    <name type="common">fe'i banana</name>
    <dbReference type="NCBI Taxonomy" id="320322"/>
    <lineage>
        <taxon>Eukaryota</taxon>
        <taxon>Viridiplantae</taxon>
        <taxon>Streptophyta</taxon>
        <taxon>Embryophyta</taxon>
        <taxon>Tracheophyta</taxon>
        <taxon>Spermatophyta</taxon>
        <taxon>Magnoliopsida</taxon>
        <taxon>Liliopsida</taxon>
        <taxon>Zingiberales</taxon>
        <taxon>Musaceae</taxon>
        <taxon>Musa</taxon>
    </lineage>
</organism>
<name>A0A9E7I222_9LILI</name>
<gene>
    <name evidence="2" type="ORF">MUK42_30563</name>
</gene>
<feature type="region of interest" description="Disordered" evidence="1">
    <location>
        <begin position="213"/>
        <end position="260"/>
    </location>
</feature>
<dbReference type="AlphaFoldDB" id="A0A9E7I222"/>
<sequence>MGYTPVAVERIRSSKVAKPALKTLASLNNAKTSTAVALRDLGRGMDDRVRQEGRVPLKEVVADGTRRWFQDALKEARVGDAAMQVLVGQMHHSGYGVLKNDQKGFNCGWYLIAPDDENLEFVICLDHNSRCTQVMLSGARVCVPHIDPTRQDVSISLAKLEEAYKPEKQTKASKASAFFYSFSGCDQKYILKCFLDRLYTKFWNGAVRSGHRFERTGRQGHRAGPSRARPKRPGRADPAEPSRAGRAVEPSRAGRAVEPAVGGPFKIMPGLASGFIPVLKRDRTDGRLSDSARPGPARLGSARLGGSPRLGSARLSLPGFGSGQLGHG</sequence>
<keyword evidence="3" id="KW-1185">Reference proteome</keyword>
<evidence type="ECO:0000256" key="1">
    <source>
        <dbReference type="SAM" id="MobiDB-lite"/>
    </source>
</evidence>
<evidence type="ECO:0000313" key="2">
    <source>
        <dbReference type="EMBL" id="URE41177.1"/>
    </source>
</evidence>
<dbReference type="PANTHER" id="PTHR36792:SF5">
    <property type="entry name" value="SEL1 REPEAT PROTEIN"/>
    <property type="match status" value="1"/>
</dbReference>
<proteinExistence type="predicted"/>
<feature type="region of interest" description="Disordered" evidence="1">
    <location>
        <begin position="285"/>
        <end position="328"/>
    </location>
</feature>
<dbReference type="EMBL" id="CP097510">
    <property type="protein sequence ID" value="URE41177.1"/>
    <property type="molecule type" value="Genomic_DNA"/>
</dbReference>
<protein>
    <submittedName>
        <fullName evidence="2">Uncharacterized protein</fullName>
    </submittedName>
</protein>
<evidence type="ECO:0000313" key="3">
    <source>
        <dbReference type="Proteomes" id="UP001055439"/>
    </source>
</evidence>
<dbReference type="PANTHER" id="PTHR36792">
    <property type="entry name" value="EXPRESSED PROTEIN"/>
    <property type="match status" value="1"/>
</dbReference>
<accession>A0A9E7I222</accession>